<dbReference type="SUPFAM" id="SSF46689">
    <property type="entry name" value="Homeodomain-like"/>
    <property type="match status" value="1"/>
</dbReference>
<dbReference type="InterPro" id="IPR009057">
    <property type="entry name" value="Homeodomain-like_sf"/>
</dbReference>
<evidence type="ECO:0000313" key="4">
    <source>
        <dbReference type="EMBL" id="MFC7392907.1"/>
    </source>
</evidence>
<evidence type="ECO:0000256" key="2">
    <source>
        <dbReference type="PROSITE-ProRule" id="PRU00335"/>
    </source>
</evidence>
<dbReference type="RefSeq" id="WP_380965314.1">
    <property type="nucleotide sequence ID" value="NZ_JBHTCO010000005.1"/>
</dbReference>
<dbReference type="InterPro" id="IPR039532">
    <property type="entry name" value="TetR_C_Firmicutes"/>
</dbReference>
<comment type="caution">
    <text evidence="4">The sequence shown here is derived from an EMBL/GenBank/DDBJ whole genome shotgun (WGS) entry which is preliminary data.</text>
</comment>
<name>A0ABW2PU49_9BACL</name>
<dbReference type="InterPro" id="IPR001647">
    <property type="entry name" value="HTH_TetR"/>
</dbReference>
<dbReference type="Gene3D" id="1.10.357.10">
    <property type="entry name" value="Tetracycline Repressor, domain 2"/>
    <property type="match status" value="1"/>
</dbReference>
<keyword evidence="1 2" id="KW-0238">DNA-binding</keyword>
<organism evidence="4 5">
    <name type="scientific">Scopulibacillus cellulosilyticus</name>
    <dbReference type="NCBI Taxonomy" id="2665665"/>
    <lineage>
        <taxon>Bacteria</taxon>
        <taxon>Bacillati</taxon>
        <taxon>Bacillota</taxon>
        <taxon>Bacilli</taxon>
        <taxon>Bacillales</taxon>
        <taxon>Sporolactobacillaceae</taxon>
        <taxon>Scopulibacillus</taxon>
    </lineage>
</organism>
<proteinExistence type="predicted"/>
<sequence length="179" mass="20925">MENGNVQNILVKECIFEAFMILLANKNFNDISITEITNKAGVSRMAYYRNYSSKEEIIHDHLNELILHFLNEFENKDSVTPYQKAKTFFCFFRHHKILLDNLIKSNVTYILLEHLEKNIHPLLQASSLELAKNTVEAKYKAHFIAGGLFQILIEWCKNNMLESDDQMAQLTMDFILVKH</sequence>
<evidence type="ECO:0000256" key="1">
    <source>
        <dbReference type="ARBA" id="ARBA00023125"/>
    </source>
</evidence>
<evidence type="ECO:0000313" key="5">
    <source>
        <dbReference type="Proteomes" id="UP001596505"/>
    </source>
</evidence>
<accession>A0ABW2PU49</accession>
<dbReference type="PROSITE" id="PS50977">
    <property type="entry name" value="HTH_TETR_2"/>
    <property type="match status" value="1"/>
</dbReference>
<feature type="DNA-binding region" description="H-T-H motif" evidence="2">
    <location>
        <begin position="32"/>
        <end position="51"/>
    </location>
</feature>
<feature type="domain" description="HTH tetR-type" evidence="3">
    <location>
        <begin position="9"/>
        <end position="69"/>
    </location>
</feature>
<protein>
    <submittedName>
        <fullName evidence="4">TetR/AcrR family transcriptional regulator</fullName>
    </submittedName>
</protein>
<evidence type="ECO:0000259" key="3">
    <source>
        <dbReference type="PROSITE" id="PS50977"/>
    </source>
</evidence>
<gene>
    <name evidence="4" type="ORF">ACFQRG_07880</name>
</gene>
<keyword evidence="5" id="KW-1185">Reference proteome</keyword>
<reference evidence="5" key="1">
    <citation type="journal article" date="2019" name="Int. J. Syst. Evol. Microbiol.">
        <title>The Global Catalogue of Microorganisms (GCM) 10K type strain sequencing project: providing services to taxonomists for standard genome sequencing and annotation.</title>
        <authorList>
            <consortium name="The Broad Institute Genomics Platform"/>
            <consortium name="The Broad Institute Genome Sequencing Center for Infectious Disease"/>
            <person name="Wu L."/>
            <person name="Ma J."/>
        </authorList>
    </citation>
    <scope>NUCLEOTIDE SEQUENCE [LARGE SCALE GENOMIC DNA]</scope>
    <source>
        <strain evidence="5">CGMCC 1.16305</strain>
    </source>
</reference>
<dbReference type="Pfam" id="PF14278">
    <property type="entry name" value="TetR_C_8"/>
    <property type="match status" value="1"/>
</dbReference>
<dbReference type="Proteomes" id="UP001596505">
    <property type="component" value="Unassembled WGS sequence"/>
</dbReference>
<dbReference type="EMBL" id="JBHTCO010000005">
    <property type="protein sequence ID" value="MFC7392907.1"/>
    <property type="molecule type" value="Genomic_DNA"/>
</dbReference>
<dbReference type="InterPro" id="IPR050624">
    <property type="entry name" value="HTH-type_Tx_Regulator"/>
</dbReference>
<dbReference type="PANTHER" id="PTHR43479:SF11">
    <property type="entry name" value="ACREF_ENVCD OPERON REPRESSOR-RELATED"/>
    <property type="match status" value="1"/>
</dbReference>
<dbReference type="PANTHER" id="PTHR43479">
    <property type="entry name" value="ACREF/ENVCD OPERON REPRESSOR-RELATED"/>
    <property type="match status" value="1"/>
</dbReference>